<evidence type="ECO:0000256" key="9">
    <source>
        <dbReference type="ARBA" id="ARBA00022695"/>
    </source>
</evidence>
<evidence type="ECO:0000256" key="13">
    <source>
        <dbReference type="ARBA" id="ARBA00022842"/>
    </source>
</evidence>
<dbReference type="Gene3D" id="3.30.460.10">
    <property type="entry name" value="Beta Polymerase, domain 2"/>
    <property type="match status" value="1"/>
</dbReference>
<protein>
    <recommendedName>
        <fullName evidence="26">DNA polymerase</fullName>
        <ecNumber evidence="26">2.7.7.7</ecNumber>
    </recommendedName>
</protein>
<keyword evidence="6" id="KW-0963">Cytoplasm</keyword>
<evidence type="ECO:0000256" key="22">
    <source>
        <dbReference type="ARBA" id="ARBA00044678"/>
    </source>
</evidence>
<accession>A0A7R9IIL5</accession>
<proteinExistence type="inferred from homology"/>
<keyword evidence="7" id="KW-0237">DNA synthesis</keyword>
<dbReference type="Pfam" id="PF10391">
    <property type="entry name" value="DNA_pol_lambd_f"/>
    <property type="match status" value="1"/>
</dbReference>
<dbReference type="PANTHER" id="PTHR11276">
    <property type="entry name" value="DNA POLYMERASE TYPE-X FAMILY MEMBER"/>
    <property type="match status" value="1"/>
</dbReference>
<dbReference type="PRINTS" id="PR00869">
    <property type="entry name" value="DNAPOLX"/>
</dbReference>
<dbReference type="GO" id="GO:0003677">
    <property type="term" value="F:DNA binding"/>
    <property type="evidence" value="ECO:0007669"/>
    <property type="project" value="UniProtKB-UniRule"/>
</dbReference>
<dbReference type="InterPro" id="IPR002054">
    <property type="entry name" value="DNA-dir_DNA_pol_X"/>
</dbReference>
<dbReference type="InterPro" id="IPR043519">
    <property type="entry name" value="NT_sf"/>
</dbReference>
<dbReference type="InterPro" id="IPR022312">
    <property type="entry name" value="DNA_pol_X"/>
</dbReference>
<evidence type="ECO:0000256" key="10">
    <source>
        <dbReference type="ARBA" id="ARBA00022705"/>
    </source>
</evidence>
<dbReference type="PANTHER" id="PTHR11276:SF42">
    <property type="entry name" value="DNA POLYMERASE BETA"/>
    <property type="match status" value="1"/>
</dbReference>
<keyword evidence="20 26" id="KW-0539">Nucleus</keyword>
<dbReference type="Gene3D" id="1.10.150.20">
    <property type="entry name" value="5' to 3' exonuclease, C-terminal subdomain"/>
    <property type="match status" value="1"/>
</dbReference>
<dbReference type="InterPro" id="IPR029398">
    <property type="entry name" value="PolB_thumb"/>
</dbReference>
<keyword evidence="10" id="KW-0235">DNA replication</keyword>
<dbReference type="SMART" id="SM00483">
    <property type="entry name" value="POLXc"/>
    <property type="match status" value="1"/>
</dbReference>
<evidence type="ECO:0000256" key="6">
    <source>
        <dbReference type="ARBA" id="ARBA00022490"/>
    </source>
</evidence>
<keyword evidence="19" id="KW-0456">Lyase</keyword>
<gene>
    <name evidence="29" type="ORF">TTEB3V08_LOCUS6946</name>
</gene>
<feature type="active site" description="Nucleophile; Schiff-base intermediate with DNA; for 5'-dRP lyase activity" evidence="25">
    <location>
        <position position="74"/>
    </location>
</feature>
<dbReference type="GO" id="GO:0140078">
    <property type="term" value="F:class I DNA-(apurinic or apyrimidinic site) endonuclease activity"/>
    <property type="evidence" value="ECO:0007669"/>
    <property type="project" value="UniProtKB-EC"/>
</dbReference>
<evidence type="ECO:0000256" key="21">
    <source>
        <dbReference type="ARBA" id="ARBA00044632"/>
    </source>
</evidence>
<dbReference type="AlphaFoldDB" id="A0A7R9IIL5"/>
<evidence type="ECO:0000256" key="24">
    <source>
        <dbReference type="ARBA" id="ARBA00049244"/>
    </source>
</evidence>
<dbReference type="PROSITE" id="PS00522">
    <property type="entry name" value="DNA_POLYMERASE_X"/>
    <property type="match status" value="1"/>
</dbReference>
<dbReference type="SMART" id="SM00278">
    <property type="entry name" value="HhH1"/>
    <property type="match status" value="2"/>
</dbReference>
<evidence type="ECO:0000256" key="17">
    <source>
        <dbReference type="ARBA" id="ARBA00023125"/>
    </source>
</evidence>
<evidence type="ECO:0000313" key="29">
    <source>
        <dbReference type="EMBL" id="CAD7458976.1"/>
    </source>
</evidence>
<dbReference type="InterPro" id="IPR028207">
    <property type="entry name" value="DNA_pol_B_palm_palm"/>
</dbReference>
<comment type="catalytic activity">
    <reaction evidence="24 26">
        <text>DNA(n) + a 2'-deoxyribonucleoside 5'-triphosphate = DNA(n+1) + diphosphate</text>
        <dbReference type="Rhea" id="RHEA:22508"/>
        <dbReference type="Rhea" id="RHEA-COMP:17339"/>
        <dbReference type="Rhea" id="RHEA-COMP:17340"/>
        <dbReference type="ChEBI" id="CHEBI:33019"/>
        <dbReference type="ChEBI" id="CHEBI:61560"/>
        <dbReference type="ChEBI" id="CHEBI:173112"/>
        <dbReference type="EC" id="2.7.7.7"/>
    </reaction>
</comment>
<evidence type="ECO:0000256" key="1">
    <source>
        <dbReference type="ARBA" id="ARBA00001946"/>
    </source>
</evidence>
<dbReference type="InterPro" id="IPR018944">
    <property type="entry name" value="DNA_pol_lambd_fingers_domain"/>
</dbReference>
<dbReference type="Pfam" id="PF14792">
    <property type="entry name" value="DNA_pol_B_palm"/>
    <property type="match status" value="1"/>
</dbReference>
<dbReference type="GO" id="GO:0005737">
    <property type="term" value="C:cytoplasm"/>
    <property type="evidence" value="ECO:0007669"/>
    <property type="project" value="UniProtKB-SubCell"/>
</dbReference>
<evidence type="ECO:0000256" key="7">
    <source>
        <dbReference type="ARBA" id="ARBA00022634"/>
    </source>
</evidence>
<dbReference type="InterPro" id="IPR003583">
    <property type="entry name" value="Hlx-hairpin-Hlx_DNA-bd_motif"/>
</dbReference>
<evidence type="ECO:0000256" key="23">
    <source>
        <dbReference type="ARBA" id="ARBA00045548"/>
    </source>
</evidence>
<keyword evidence="11" id="KW-0479">Metal-binding</keyword>
<dbReference type="GO" id="GO:0003887">
    <property type="term" value="F:DNA-directed DNA polymerase activity"/>
    <property type="evidence" value="ECO:0007669"/>
    <property type="project" value="UniProtKB-UniRule"/>
</dbReference>
<evidence type="ECO:0000256" key="11">
    <source>
        <dbReference type="ARBA" id="ARBA00022723"/>
    </source>
</evidence>
<evidence type="ECO:0000256" key="19">
    <source>
        <dbReference type="ARBA" id="ARBA00023239"/>
    </source>
</evidence>
<dbReference type="EMBL" id="OE002582">
    <property type="protein sequence ID" value="CAD7458976.1"/>
    <property type="molecule type" value="Genomic_DNA"/>
</dbReference>
<evidence type="ECO:0000256" key="20">
    <source>
        <dbReference type="ARBA" id="ARBA00023242"/>
    </source>
</evidence>
<dbReference type="InterPro" id="IPR010996">
    <property type="entry name" value="HHH_MUS81"/>
</dbReference>
<keyword evidence="16" id="KW-0915">Sodium</keyword>
<dbReference type="SUPFAM" id="SSF47802">
    <property type="entry name" value="DNA polymerase beta, N-terminal domain-like"/>
    <property type="match status" value="1"/>
</dbReference>
<keyword evidence="14" id="KW-0832">Ubl conjugation</keyword>
<evidence type="ECO:0000256" key="25">
    <source>
        <dbReference type="PIRSR" id="PIRSR622312-50"/>
    </source>
</evidence>
<dbReference type="FunFam" id="1.10.150.110:FF:000002">
    <property type="entry name" value="DNA polymerase beta"/>
    <property type="match status" value="1"/>
</dbReference>
<evidence type="ECO:0000259" key="28">
    <source>
        <dbReference type="SMART" id="SM00483"/>
    </source>
</evidence>
<feature type="domain" description="DNA-directed DNA polymerase X" evidence="28">
    <location>
        <begin position="12"/>
        <end position="333"/>
    </location>
</feature>
<dbReference type="GO" id="GO:0006284">
    <property type="term" value="P:base-excision repair"/>
    <property type="evidence" value="ECO:0007669"/>
    <property type="project" value="TreeGrafter"/>
</dbReference>
<dbReference type="InterPro" id="IPR002008">
    <property type="entry name" value="DNA_pol_X_beta-like"/>
</dbReference>
<evidence type="ECO:0000256" key="4">
    <source>
        <dbReference type="ARBA" id="ARBA00008323"/>
    </source>
</evidence>
<name>A0A7R9IIL5_9NEOP</name>
<dbReference type="InterPro" id="IPR019843">
    <property type="entry name" value="DNA_pol-X_BS"/>
</dbReference>
<dbReference type="SUPFAM" id="SSF81301">
    <property type="entry name" value="Nucleotidyltransferase"/>
    <property type="match status" value="1"/>
</dbReference>
<comment type="subcellular location">
    <subcellularLocation>
        <location evidence="3">Cytoplasm</location>
    </subcellularLocation>
    <subcellularLocation>
        <location evidence="2 26">Nucleus</location>
    </subcellularLocation>
</comment>
<dbReference type="Pfam" id="PF14791">
    <property type="entry name" value="DNA_pol_B_thumb"/>
    <property type="match status" value="1"/>
</dbReference>
<dbReference type="CDD" id="cd00141">
    <property type="entry name" value="NT_POLXc"/>
    <property type="match status" value="1"/>
</dbReference>
<comment type="catalytic activity">
    <reaction evidence="21">
        <text>2'-deoxyribonucleotide-(2'-deoxyribose 5'-phosphate)-2'-deoxyribonucleotide-DNA = a 3'-end 2'-deoxyribonucleotide-(2,3-dehydro-2,3-deoxyribose 5'-phosphate)-DNA + a 5'-end 5'-phospho-2'-deoxyribonucleoside-DNA + H(+)</text>
        <dbReference type="Rhea" id="RHEA:66592"/>
        <dbReference type="Rhea" id="RHEA-COMP:13180"/>
        <dbReference type="Rhea" id="RHEA-COMP:16897"/>
        <dbReference type="Rhea" id="RHEA-COMP:17067"/>
        <dbReference type="ChEBI" id="CHEBI:15378"/>
        <dbReference type="ChEBI" id="CHEBI:136412"/>
        <dbReference type="ChEBI" id="CHEBI:157695"/>
        <dbReference type="ChEBI" id="CHEBI:167181"/>
        <dbReference type="EC" id="4.2.99.18"/>
    </reaction>
</comment>
<feature type="domain" description="Helix-hairpin-helix DNA-binding motif class 1" evidence="27">
    <location>
        <begin position="100"/>
        <end position="119"/>
    </location>
</feature>
<reference evidence="29" key="1">
    <citation type="submission" date="2020-11" db="EMBL/GenBank/DDBJ databases">
        <authorList>
            <person name="Tran Van P."/>
        </authorList>
    </citation>
    <scope>NUCLEOTIDE SEQUENCE</scope>
</reference>
<keyword evidence="18 26" id="KW-0234">DNA repair</keyword>
<evidence type="ECO:0000259" key="27">
    <source>
        <dbReference type="SMART" id="SM00278"/>
    </source>
</evidence>
<keyword evidence="13" id="KW-0460">Magnesium</keyword>
<organism evidence="29">
    <name type="scientific">Timema tahoe</name>
    <dbReference type="NCBI Taxonomy" id="61484"/>
    <lineage>
        <taxon>Eukaryota</taxon>
        <taxon>Metazoa</taxon>
        <taxon>Ecdysozoa</taxon>
        <taxon>Arthropoda</taxon>
        <taxon>Hexapoda</taxon>
        <taxon>Insecta</taxon>
        <taxon>Pterygota</taxon>
        <taxon>Neoptera</taxon>
        <taxon>Polyneoptera</taxon>
        <taxon>Phasmatodea</taxon>
        <taxon>Timematodea</taxon>
        <taxon>Timematoidea</taxon>
        <taxon>Timematidae</taxon>
        <taxon>Timema</taxon>
    </lineage>
</organism>
<dbReference type="SUPFAM" id="SSF81585">
    <property type="entry name" value="PsbU/PolX domain-like"/>
    <property type="match status" value="1"/>
</dbReference>
<keyword evidence="9 26" id="KW-0548">Nucleotidyltransferase</keyword>
<comment type="similarity">
    <text evidence="4 26">Belongs to the DNA polymerase type-X family.</text>
</comment>
<feature type="domain" description="Helix-hairpin-helix DNA-binding motif class 1" evidence="27">
    <location>
        <begin position="59"/>
        <end position="78"/>
    </location>
</feature>
<keyword evidence="17" id="KW-0238">DNA-binding</keyword>
<dbReference type="PRINTS" id="PR00870">
    <property type="entry name" value="DNAPOLXBETA"/>
</dbReference>
<sequence length="336" mass="38224">MSKRKAPSSENNTNHDFCDFLSELANYERNVNRNIYKYNAYRKAASILAEHPVRIKSGEEARKLNGVGDKIGKKIDEFLQTGKLQKLEKIRNDDTNTAINLLTRVSGIGPAKAKELVNAGVMSVEDLQKHKDKLNHHQLIGLKYFEDFEKRVTKEEIQEIEKIIKEEVGKLDQDYLVTICGSYRRGKPDSGDIDVLLTHPSYTSKDGNSKKSQLLKKVVSLLESIGLITDTISLGDIKFMGVCSIKKARGESDIRPVRRLDIRLTPHDQYHCSILYFTGSDLFNKTMRAHALEHGFTLNEYSLRPVGATDPTQNQYCHYQGDEMPLAQRRTRNPKI</sequence>
<keyword evidence="12 26" id="KW-0227">DNA damage</keyword>
<dbReference type="InterPro" id="IPR027421">
    <property type="entry name" value="DNA_pol_lamdba_lyase_dom_sf"/>
</dbReference>
<evidence type="ECO:0000256" key="3">
    <source>
        <dbReference type="ARBA" id="ARBA00004496"/>
    </source>
</evidence>
<dbReference type="Gene3D" id="1.10.150.110">
    <property type="entry name" value="DNA polymerase beta, N-terminal domain-like"/>
    <property type="match status" value="1"/>
</dbReference>
<comment type="function">
    <text evidence="23">Repair polymerase that plays a key role in base-excision repair. During this process, the damaged base is excised by specific DNA glycosylases, the DNA backbone is nicked at the abasic site by an apurinic/apyrimidic (AP) endonuclease, and POLB removes 5'-deoxyribose-phosphate from the preincised AP site acting as a 5'-deoxyribose-phosphate lyase (5'-dRP lyase); through its DNA polymerase activity, it adds one nucleotide to the 3' end of the arising single-nucleotide gap. Conducts 'gap-filling' DNA synthesis in a stepwise distributive fashion rather than in a processive fashion as for other DNA polymerases. It is also able to cleave sugar-phosphate bonds 3' to an intact AP site, acting as an AP lyase.</text>
</comment>
<evidence type="ECO:0000256" key="2">
    <source>
        <dbReference type="ARBA" id="ARBA00004123"/>
    </source>
</evidence>
<comment type="function">
    <text evidence="26">DNA polymerase that functions in several pathways of DNA repair. Involved in base excision repair (BER) responsible for repair of lesions that give rise to abasic (AP) sites in DNA. Also contributes to DNA double-strand break repair by non-homologous end joining and homologous recombination. Has both template-dependent and template-independent (terminal transferase) DNA polymerase activities. Has also a 5'-deoxyribose-5-phosphate lyase (dRP lyase) activity.</text>
</comment>
<evidence type="ECO:0000256" key="14">
    <source>
        <dbReference type="ARBA" id="ARBA00022843"/>
    </source>
</evidence>
<evidence type="ECO:0000256" key="8">
    <source>
        <dbReference type="ARBA" id="ARBA00022679"/>
    </source>
</evidence>
<dbReference type="Pfam" id="PF14716">
    <property type="entry name" value="HHH_8"/>
    <property type="match status" value="1"/>
</dbReference>
<dbReference type="GO" id="GO:0005634">
    <property type="term" value="C:nucleus"/>
    <property type="evidence" value="ECO:0007669"/>
    <property type="project" value="UniProtKB-SubCell"/>
</dbReference>
<dbReference type="InterPro" id="IPR037160">
    <property type="entry name" value="DNA_Pol_thumb_sf"/>
</dbReference>
<evidence type="ECO:0000256" key="26">
    <source>
        <dbReference type="RuleBase" id="RU366014"/>
    </source>
</evidence>
<dbReference type="GO" id="GO:0006303">
    <property type="term" value="P:double-strand break repair via nonhomologous end joining"/>
    <property type="evidence" value="ECO:0007669"/>
    <property type="project" value="TreeGrafter"/>
</dbReference>
<evidence type="ECO:0000256" key="18">
    <source>
        <dbReference type="ARBA" id="ARBA00023204"/>
    </source>
</evidence>
<evidence type="ECO:0000256" key="5">
    <source>
        <dbReference type="ARBA" id="ARBA00022481"/>
    </source>
</evidence>
<dbReference type="EC" id="2.7.7.7" evidence="26"/>
<evidence type="ECO:0000256" key="12">
    <source>
        <dbReference type="ARBA" id="ARBA00022763"/>
    </source>
</evidence>
<dbReference type="GO" id="GO:0046872">
    <property type="term" value="F:metal ion binding"/>
    <property type="evidence" value="ECO:0007669"/>
    <property type="project" value="UniProtKB-UniRule"/>
</dbReference>
<evidence type="ECO:0000256" key="15">
    <source>
        <dbReference type="ARBA" id="ARBA00022932"/>
    </source>
</evidence>
<keyword evidence="5" id="KW-0488">Methylation</keyword>
<dbReference type="FunFam" id="1.10.150.20:FF:000026">
    <property type="entry name" value="DNA polymerase beta"/>
    <property type="match status" value="1"/>
</dbReference>
<evidence type="ECO:0000256" key="16">
    <source>
        <dbReference type="ARBA" id="ARBA00023053"/>
    </source>
</evidence>
<dbReference type="Gene3D" id="3.30.210.10">
    <property type="entry name" value="DNA polymerase, thumb domain"/>
    <property type="match status" value="1"/>
</dbReference>
<keyword evidence="15 26" id="KW-0239">DNA-directed DNA polymerase</keyword>
<comment type="cofactor">
    <cofactor evidence="1">
        <name>Mg(2+)</name>
        <dbReference type="ChEBI" id="CHEBI:18420"/>
    </cofactor>
</comment>
<comment type="catalytic activity">
    <reaction evidence="22">
        <text>a 5'-end 2'-deoxyribose-2'-deoxyribonucleotide-DNA = (2E,4S)-4-hydroxypenten-2-al-5-phosphate + a 5'-end 5'-phospho-2'-deoxyribonucleoside-DNA + H(+)</text>
        <dbReference type="Rhea" id="RHEA:76255"/>
        <dbReference type="Rhea" id="RHEA-COMP:13180"/>
        <dbReference type="Rhea" id="RHEA-COMP:18657"/>
        <dbReference type="ChEBI" id="CHEBI:15378"/>
        <dbReference type="ChEBI" id="CHEBI:136412"/>
        <dbReference type="ChEBI" id="CHEBI:195194"/>
        <dbReference type="ChEBI" id="CHEBI:195195"/>
    </reaction>
</comment>
<keyword evidence="8 26" id="KW-0808">Transferase</keyword>